<dbReference type="EC" id="2.7.11.23" evidence="3"/>
<feature type="region of interest" description="Disordered" evidence="17">
    <location>
        <begin position="552"/>
        <end position="627"/>
    </location>
</feature>
<dbReference type="SUPFAM" id="SSF56112">
    <property type="entry name" value="Protein kinase-like (PK-like)"/>
    <property type="match status" value="1"/>
</dbReference>
<keyword evidence="10" id="KW-0539">Nucleus</keyword>
<evidence type="ECO:0000313" key="19">
    <source>
        <dbReference type="EMBL" id="TKR64055.1"/>
    </source>
</evidence>
<dbReference type="EC" id="2.7.11.22" evidence="4"/>
<dbReference type="Proteomes" id="UP000298663">
    <property type="component" value="Unassembled WGS sequence"/>
</dbReference>
<dbReference type="Gene3D" id="3.30.200.20">
    <property type="entry name" value="Phosphorylase Kinase, domain 1"/>
    <property type="match status" value="1"/>
</dbReference>
<keyword evidence="9 16" id="KW-0067">ATP-binding</keyword>
<protein>
    <recommendedName>
        <fullName evidence="11">Cyclin-dependent kinase 12</fullName>
        <ecNumber evidence="4">2.7.11.22</ecNumber>
        <ecNumber evidence="3">2.7.11.23</ecNumber>
    </recommendedName>
    <alternativeName>
        <fullName evidence="12">Cell division protein kinase 12</fullName>
    </alternativeName>
</protein>
<dbReference type="Gene3D" id="1.10.510.10">
    <property type="entry name" value="Transferase(Phosphotransferase) domain 1"/>
    <property type="match status" value="1"/>
</dbReference>
<dbReference type="InterPro" id="IPR017441">
    <property type="entry name" value="Protein_kinase_ATP_BS"/>
</dbReference>
<dbReference type="PANTHER" id="PTHR24056:SF546">
    <property type="entry name" value="CYCLIN-DEPENDENT KINASE 12"/>
    <property type="match status" value="1"/>
</dbReference>
<evidence type="ECO:0000256" key="13">
    <source>
        <dbReference type="ARBA" id="ARBA00047811"/>
    </source>
</evidence>
<evidence type="ECO:0000256" key="4">
    <source>
        <dbReference type="ARBA" id="ARBA00012425"/>
    </source>
</evidence>
<dbReference type="GO" id="GO:0030332">
    <property type="term" value="F:cyclin binding"/>
    <property type="evidence" value="ECO:0007669"/>
    <property type="project" value="TreeGrafter"/>
</dbReference>
<comment type="catalytic activity">
    <reaction evidence="15">
        <text>[DNA-directed RNA polymerase] + ATP = phospho-[DNA-directed RNA polymerase] + ADP + H(+)</text>
        <dbReference type="Rhea" id="RHEA:10216"/>
        <dbReference type="Rhea" id="RHEA-COMP:11321"/>
        <dbReference type="Rhea" id="RHEA-COMP:11322"/>
        <dbReference type="ChEBI" id="CHEBI:15378"/>
        <dbReference type="ChEBI" id="CHEBI:30616"/>
        <dbReference type="ChEBI" id="CHEBI:43176"/>
        <dbReference type="ChEBI" id="CHEBI:68546"/>
        <dbReference type="ChEBI" id="CHEBI:456216"/>
        <dbReference type="EC" id="2.7.11.23"/>
    </reaction>
</comment>
<feature type="compositionally biased region" description="Pro residues" evidence="17">
    <location>
        <begin position="611"/>
        <end position="623"/>
    </location>
</feature>
<evidence type="ECO:0000313" key="20">
    <source>
        <dbReference type="Proteomes" id="UP000298663"/>
    </source>
</evidence>
<dbReference type="GO" id="GO:0008024">
    <property type="term" value="C:cyclin/CDK positive transcription elongation factor complex"/>
    <property type="evidence" value="ECO:0007669"/>
    <property type="project" value="TreeGrafter"/>
</dbReference>
<comment type="subcellular location">
    <subcellularLocation>
        <location evidence="1">Nucleus</location>
    </subcellularLocation>
</comment>
<dbReference type="FunFam" id="3.30.200.20:FF:000074">
    <property type="entry name" value="cyclin-dependent kinase 12 isoform X2"/>
    <property type="match status" value="1"/>
</dbReference>
<gene>
    <name evidence="19" type="ORF">L596_024651</name>
</gene>
<feature type="compositionally biased region" description="Pro residues" evidence="17">
    <location>
        <begin position="144"/>
        <end position="156"/>
    </location>
</feature>
<evidence type="ECO:0000256" key="17">
    <source>
        <dbReference type="SAM" id="MobiDB-lite"/>
    </source>
</evidence>
<keyword evidence="5" id="KW-0723">Serine/threonine-protein kinase</keyword>
<evidence type="ECO:0000256" key="2">
    <source>
        <dbReference type="ARBA" id="ARBA00006485"/>
    </source>
</evidence>
<dbReference type="SUPFAM" id="SSF81995">
    <property type="entry name" value="beta-sandwich domain of Sec23/24"/>
    <property type="match status" value="1"/>
</dbReference>
<dbReference type="GO" id="GO:0005524">
    <property type="term" value="F:ATP binding"/>
    <property type="evidence" value="ECO:0007669"/>
    <property type="project" value="UniProtKB-UniRule"/>
</dbReference>
<evidence type="ECO:0000256" key="8">
    <source>
        <dbReference type="ARBA" id="ARBA00022777"/>
    </source>
</evidence>
<reference evidence="19 20" key="1">
    <citation type="journal article" date="2015" name="Genome Biol.">
        <title>Comparative genomics of Steinernema reveals deeply conserved gene regulatory networks.</title>
        <authorList>
            <person name="Dillman A.R."/>
            <person name="Macchietto M."/>
            <person name="Porter C.F."/>
            <person name="Rogers A."/>
            <person name="Williams B."/>
            <person name="Antoshechkin I."/>
            <person name="Lee M.M."/>
            <person name="Goodwin Z."/>
            <person name="Lu X."/>
            <person name="Lewis E.E."/>
            <person name="Goodrich-Blair H."/>
            <person name="Stock S.P."/>
            <person name="Adams B.J."/>
            <person name="Sternberg P.W."/>
            <person name="Mortazavi A."/>
        </authorList>
    </citation>
    <scope>NUCLEOTIDE SEQUENCE [LARGE SCALE GENOMIC DNA]</scope>
    <source>
        <strain evidence="19 20">ALL</strain>
    </source>
</reference>
<evidence type="ECO:0000256" key="7">
    <source>
        <dbReference type="ARBA" id="ARBA00022741"/>
    </source>
</evidence>
<dbReference type="PROSITE" id="PS50011">
    <property type="entry name" value="PROTEIN_KINASE_DOM"/>
    <property type="match status" value="1"/>
</dbReference>
<evidence type="ECO:0000256" key="3">
    <source>
        <dbReference type="ARBA" id="ARBA00012409"/>
    </source>
</evidence>
<evidence type="ECO:0000256" key="9">
    <source>
        <dbReference type="ARBA" id="ARBA00022840"/>
    </source>
</evidence>
<comment type="catalytic activity">
    <reaction evidence="13">
        <text>L-threonyl-[protein] + ATP = O-phospho-L-threonyl-[protein] + ADP + H(+)</text>
        <dbReference type="Rhea" id="RHEA:46608"/>
        <dbReference type="Rhea" id="RHEA-COMP:11060"/>
        <dbReference type="Rhea" id="RHEA-COMP:11605"/>
        <dbReference type="ChEBI" id="CHEBI:15378"/>
        <dbReference type="ChEBI" id="CHEBI:30013"/>
        <dbReference type="ChEBI" id="CHEBI:30616"/>
        <dbReference type="ChEBI" id="CHEBI:61977"/>
        <dbReference type="ChEBI" id="CHEBI:456216"/>
        <dbReference type="EC" id="2.7.11.22"/>
    </reaction>
</comment>
<feature type="compositionally biased region" description="Low complexity" evidence="17">
    <location>
        <begin position="564"/>
        <end position="591"/>
    </location>
</feature>
<feature type="compositionally biased region" description="Polar residues" evidence="17">
    <location>
        <begin position="79"/>
        <end position="97"/>
    </location>
</feature>
<evidence type="ECO:0000256" key="1">
    <source>
        <dbReference type="ARBA" id="ARBA00004123"/>
    </source>
</evidence>
<dbReference type="InterPro" id="IPR000719">
    <property type="entry name" value="Prot_kinase_dom"/>
</dbReference>
<organism evidence="19 20">
    <name type="scientific">Steinernema carpocapsae</name>
    <name type="common">Entomopathogenic nematode</name>
    <dbReference type="NCBI Taxonomy" id="34508"/>
    <lineage>
        <taxon>Eukaryota</taxon>
        <taxon>Metazoa</taxon>
        <taxon>Ecdysozoa</taxon>
        <taxon>Nematoda</taxon>
        <taxon>Chromadorea</taxon>
        <taxon>Rhabditida</taxon>
        <taxon>Tylenchina</taxon>
        <taxon>Panagrolaimomorpha</taxon>
        <taxon>Strongyloidoidea</taxon>
        <taxon>Steinernematidae</taxon>
        <taxon>Steinernema</taxon>
    </lineage>
</organism>
<evidence type="ECO:0000259" key="18">
    <source>
        <dbReference type="PROSITE" id="PS50011"/>
    </source>
</evidence>
<feature type="compositionally biased region" description="Low complexity" evidence="17">
    <location>
        <begin position="48"/>
        <end position="63"/>
    </location>
</feature>
<accession>A0A4V5ZYJ2</accession>
<dbReference type="FunFam" id="1.10.510.10:FF:000415">
    <property type="entry name" value="CMGC/CDK/CRK7 protein kinase, variant"/>
    <property type="match status" value="1"/>
</dbReference>
<evidence type="ECO:0000256" key="6">
    <source>
        <dbReference type="ARBA" id="ARBA00022679"/>
    </source>
</evidence>
<keyword evidence="7 16" id="KW-0547">Nucleotide-binding</keyword>
<sequence>MERFGAAGRSRHNGRSHDRRSCSRSRDAGRDRKNRDKKRHDKKRYRTRSSSTSSTSSSSHSTSPVTNSLGALVGIMPAQQPSSHTSGTTSTAKSTMAGQPPPPPPEPHQYDQAEYYRQYYQYYPQFNVPADFINPPPVPAAEIVPPPVPPPPPAGAPPTAASAPPGSRVTNLPMPPSAFIAPVMLPSTSGMPAAYAVSPLLLQNRPVIIDRKNKPSPHAYEDWGSGSVEKYQIIEQVGEGTYGQVYKALDKKTNEKVALKKVRLENEKEGFPITAVREIKILRQLDHQNVVRLLDIVTDKRTAADQRKEKGAFYLVFEYLDHDLMGLLESSTELNFALTELHIASFTKQLLRGLDYCHHMKFLHRDIKCSNILLNNKGEIKLADFGLARLYNEEKERLYTNRVITLWYRPPELLLGEERYGQAVDVWSVGCILGEFFTRKPLFQGQNDWMQLDLISRVCGTPTPEVWPDVVKLRLWNEFKPKGGYRKRTLKTEFYQMPTDALDLLDKMLVLDPSKRFKARDALQHKWLINIDPEKIEPPKMPLQQDCHEMWSKKNRKSRGTASGGQPQSGRVSSGSSSNPSAPSANASRSSLSYEEQQRYRNHRQSSSSRQPPPPTSNPPPPEDPAKLNDVLQKLATAKSWDPCLLTEIQRLGPRNLDTLIMDLQRASENNAGLVDLLKGVREKMGGPQ</sequence>
<comment type="catalytic activity">
    <reaction evidence="14">
        <text>L-seryl-[protein] + ATP = O-phospho-L-seryl-[protein] + ADP + H(+)</text>
        <dbReference type="Rhea" id="RHEA:17989"/>
        <dbReference type="Rhea" id="RHEA-COMP:9863"/>
        <dbReference type="Rhea" id="RHEA-COMP:11604"/>
        <dbReference type="ChEBI" id="CHEBI:15378"/>
        <dbReference type="ChEBI" id="CHEBI:29999"/>
        <dbReference type="ChEBI" id="CHEBI:30616"/>
        <dbReference type="ChEBI" id="CHEBI:83421"/>
        <dbReference type="ChEBI" id="CHEBI:456216"/>
        <dbReference type="EC" id="2.7.11.22"/>
    </reaction>
</comment>
<keyword evidence="6" id="KW-0808">Transferase</keyword>
<dbReference type="OrthoDB" id="28397at2759"/>
<dbReference type="GO" id="GO:0004693">
    <property type="term" value="F:cyclin-dependent protein serine/threonine kinase activity"/>
    <property type="evidence" value="ECO:0007669"/>
    <property type="project" value="UniProtKB-EC"/>
</dbReference>
<dbReference type="PANTHER" id="PTHR24056">
    <property type="entry name" value="CELL DIVISION PROTEIN KINASE"/>
    <property type="match status" value="1"/>
</dbReference>
<evidence type="ECO:0000256" key="16">
    <source>
        <dbReference type="PROSITE-ProRule" id="PRU10141"/>
    </source>
</evidence>
<dbReference type="EMBL" id="AZBU02000009">
    <property type="protein sequence ID" value="TKR64055.1"/>
    <property type="molecule type" value="Genomic_DNA"/>
</dbReference>
<feature type="compositionally biased region" description="Basic residues" evidence="17">
    <location>
        <begin position="35"/>
        <end position="47"/>
    </location>
</feature>
<dbReference type="GO" id="GO:0008353">
    <property type="term" value="F:RNA polymerase II CTD heptapeptide repeat kinase activity"/>
    <property type="evidence" value="ECO:0007669"/>
    <property type="project" value="UniProtKB-EC"/>
</dbReference>
<dbReference type="Pfam" id="PF00069">
    <property type="entry name" value="Pkinase"/>
    <property type="match status" value="1"/>
</dbReference>
<reference evidence="19 20" key="2">
    <citation type="journal article" date="2019" name="G3 (Bethesda)">
        <title>Hybrid Assembly of the Genome of the Entomopathogenic Nematode Steinernema carpocapsae Identifies the X-Chromosome.</title>
        <authorList>
            <person name="Serra L."/>
            <person name="Macchietto M."/>
            <person name="Macias-Munoz A."/>
            <person name="McGill C.J."/>
            <person name="Rodriguez I.M."/>
            <person name="Rodriguez B."/>
            <person name="Murad R."/>
            <person name="Mortazavi A."/>
        </authorList>
    </citation>
    <scope>NUCLEOTIDE SEQUENCE [LARGE SCALE GENOMIC DNA]</scope>
    <source>
        <strain evidence="19 20">ALL</strain>
    </source>
</reference>
<dbReference type="InterPro" id="IPR011009">
    <property type="entry name" value="Kinase-like_dom_sf"/>
</dbReference>
<evidence type="ECO:0000256" key="14">
    <source>
        <dbReference type="ARBA" id="ARBA00048367"/>
    </source>
</evidence>
<dbReference type="PROSITE" id="PS00107">
    <property type="entry name" value="PROTEIN_KINASE_ATP"/>
    <property type="match status" value="1"/>
</dbReference>
<dbReference type="SMART" id="SM00220">
    <property type="entry name" value="S_TKc"/>
    <property type="match status" value="1"/>
</dbReference>
<dbReference type="InterPro" id="IPR008271">
    <property type="entry name" value="Ser/Thr_kinase_AS"/>
</dbReference>
<dbReference type="GO" id="GO:0032968">
    <property type="term" value="P:positive regulation of transcription elongation by RNA polymerase II"/>
    <property type="evidence" value="ECO:0007669"/>
    <property type="project" value="TreeGrafter"/>
</dbReference>
<feature type="domain" description="Protein kinase" evidence="18">
    <location>
        <begin position="231"/>
        <end position="528"/>
    </location>
</feature>
<name>A0A4V5ZYJ2_STECR</name>
<dbReference type="STRING" id="34508.A0A4V5ZYJ2"/>
<evidence type="ECO:0000256" key="11">
    <source>
        <dbReference type="ARBA" id="ARBA00040213"/>
    </source>
</evidence>
<comment type="caution">
    <text evidence="19">The sequence shown here is derived from an EMBL/GenBank/DDBJ whole genome shotgun (WGS) entry which is preliminary data.</text>
</comment>
<dbReference type="AlphaFoldDB" id="A0A4V5ZYJ2"/>
<proteinExistence type="inferred from homology"/>
<evidence type="ECO:0000256" key="12">
    <source>
        <dbReference type="ARBA" id="ARBA00041920"/>
    </source>
</evidence>
<dbReference type="InterPro" id="IPR050108">
    <property type="entry name" value="CDK"/>
</dbReference>
<evidence type="ECO:0000256" key="10">
    <source>
        <dbReference type="ARBA" id="ARBA00023242"/>
    </source>
</evidence>
<keyword evidence="20" id="KW-1185">Reference proteome</keyword>
<evidence type="ECO:0000256" key="15">
    <source>
        <dbReference type="ARBA" id="ARBA00049280"/>
    </source>
</evidence>
<feature type="region of interest" description="Disordered" evidence="17">
    <location>
        <begin position="144"/>
        <end position="169"/>
    </location>
</feature>
<feature type="region of interest" description="Disordered" evidence="17">
    <location>
        <begin position="1"/>
        <end position="110"/>
    </location>
</feature>
<feature type="compositionally biased region" description="Basic and acidic residues" evidence="17">
    <location>
        <begin position="15"/>
        <end position="34"/>
    </location>
</feature>
<evidence type="ECO:0000256" key="5">
    <source>
        <dbReference type="ARBA" id="ARBA00022527"/>
    </source>
</evidence>
<dbReference type="PROSITE" id="PS00108">
    <property type="entry name" value="PROTEIN_KINASE_ST"/>
    <property type="match status" value="1"/>
</dbReference>
<keyword evidence="8" id="KW-0418">Kinase</keyword>
<comment type="similarity">
    <text evidence="2">Belongs to the protein kinase superfamily. CMGC Ser/Thr protein kinase family. CDC2/CDKX subfamily.</text>
</comment>
<feature type="binding site" evidence="16">
    <location>
        <position position="260"/>
    </location>
    <ligand>
        <name>ATP</name>
        <dbReference type="ChEBI" id="CHEBI:30616"/>
    </ligand>
</feature>